<feature type="domain" description="AMP-binding enzyme C-terminal" evidence="7">
    <location>
        <begin position="405"/>
        <end position="481"/>
    </location>
</feature>
<keyword evidence="5" id="KW-0472">Membrane</keyword>
<comment type="similarity">
    <text evidence="2">Belongs to the ATP-dependent AMP-binding enzyme family.</text>
</comment>
<evidence type="ECO:0000259" key="7">
    <source>
        <dbReference type="Pfam" id="PF13193"/>
    </source>
</evidence>
<feature type="domain" description="AMP-dependent synthetase/ligase" evidence="6">
    <location>
        <begin position="10"/>
        <end position="355"/>
    </location>
</feature>
<dbReference type="OrthoDB" id="10253869at2759"/>
<dbReference type="GO" id="GO:0005777">
    <property type="term" value="C:peroxisome"/>
    <property type="evidence" value="ECO:0007669"/>
    <property type="project" value="UniProtKB-SubCell"/>
</dbReference>
<dbReference type="PANTHER" id="PTHR24096:SF149">
    <property type="entry name" value="AMP-BINDING DOMAIN-CONTAINING PROTEIN-RELATED"/>
    <property type="match status" value="1"/>
</dbReference>
<sequence>IDGITGEEDTYGSLLRRCVRTAITMQLKGITPDDIIILCTHNHLDTFVPYFAALFIGAKVSALDPSLSVKDTVHLLKQVTPKMIFATPESVPLMEESSQEVSGDIEIVVFGKTDKHTNFSEFLLPKPEEDQFKPTEPKSLFDTALIFFSSGTTGLPKGICINHYTLLGQVLNFINFGFTLDRTLLWSSIYWTTSIFCLGALYLTGATRILLPRFNLQHVYNAIEKCKPTLIASATSQFYEISRDLPSNVDISSVKQIIIGGTSLIEKQVLKMRETFSNADIYNCYGQTELALFITIFRPCNKEENALMLKKPTSCGWGIPGISYKVVDPETEEILGANQPGELRLKTKYVLNGYYKQDSSHIWDDDGWYKTGDIVYYDDDLCFYVVDRIKEMLKYRAWHVPPAVIEACLLSHPAIANAVVIGIPHELDGDHPMAIIVLKDSYKNISTEEIHKYVEERLDDNKKLRGGIKIVEFIPTNGTGKIQRRNIKNMVLRGEL</sequence>
<feature type="transmembrane region" description="Helical" evidence="5">
    <location>
        <begin position="189"/>
        <end position="211"/>
    </location>
</feature>
<evidence type="ECO:0008006" key="10">
    <source>
        <dbReference type="Google" id="ProtNLM"/>
    </source>
</evidence>
<evidence type="ECO:0000259" key="6">
    <source>
        <dbReference type="Pfam" id="PF00501"/>
    </source>
</evidence>
<dbReference type="Pfam" id="PF13193">
    <property type="entry name" value="AMP-binding_C"/>
    <property type="match status" value="1"/>
</dbReference>
<dbReference type="InterPro" id="IPR000873">
    <property type="entry name" value="AMP-dep_synth/lig_dom"/>
</dbReference>
<gene>
    <name evidence="8" type="ORF">ILUMI_21415</name>
</gene>
<reference evidence="8" key="1">
    <citation type="submission" date="2019-08" db="EMBL/GenBank/DDBJ databases">
        <title>The genome of the North American firefly Photinus pyralis.</title>
        <authorList>
            <consortium name="Photinus pyralis genome working group"/>
            <person name="Fallon T.R."/>
            <person name="Sander Lower S.E."/>
            <person name="Weng J.-K."/>
        </authorList>
    </citation>
    <scope>NUCLEOTIDE SEQUENCE</scope>
    <source>
        <strain evidence="8">TRF0915ILg1</strain>
        <tissue evidence="8">Whole body</tissue>
    </source>
</reference>
<evidence type="ECO:0000256" key="5">
    <source>
        <dbReference type="SAM" id="Phobius"/>
    </source>
</evidence>
<evidence type="ECO:0000256" key="3">
    <source>
        <dbReference type="ARBA" id="ARBA00022598"/>
    </source>
</evidence>
<accession>A0A8K0G3L5</accession>
<keyword evidence="4" id="KW-0576">Peroxisome</keyword>
<dbReference type="EMBL" id="VTPC01090138">
    <property type="protein sequence ID" value="KAF2884761.1"/>
    <property type="molecule type" value="Genomic_DNA"/>
</dbReference>
<organism evidence="8 9">
    <name type="scientific">Ignelater luminosus</name>
    <name type="common">Cucubano</name>
    <name type="synonym">Pyrophorus luminosus</name>
    <dbReference type="NCBI Taxonomy" id="2038154"/>
    <lineage>
        <taxon>Eukaryota</taxon>
        <taxon>Metazoa</taxon>
        <taxon>Ecdysozoa</taxon>
        <taxon>Arthropoda</taxon>
        <taxon>Hexapoda</taxon>
        <taxon>Insecta</taxon>
        <taxon>Pterygota</taxon>
        <taxon>Neoptera</taxon>
        <taxon>Endopterygota</taxon>
        <taxon>Coleoptera</taxon>
        <taxon>Polyphaga</taxon>
        <taxon>Elateriformia</taxon>
        <taxon>Elateroidea</taxon>
        <taxon>Elateridae</taxon>
        <taxon>Agrypninae</taxon>
        <taxon>Pyrophorini</taxon>
        <taxon>Ignelater</taxon>
    </lineage>
</organism>
<evidence type="ECO:0000313" key="8">
    <source>
        <dbReference type="EMBL" id="KAF2884761.1"/>
    </source>
</evidence>
<dbReference type="InterPro" id="IPR025110">
    <property type="entry name" value="AMP-bd_C"/>
</dbReference>
<dbReference type="InterPro" id="IPR042099">
    <property type="entry name" value="ANL_N_sf"/>
</dbReference>
<evidence type="ECO:0000256" key="1">
    <source>
        <dbReference type="ARBA" id="ARBA00004275"/>
    </source>
</evidence>
<proteinExistence type="inferred from homology"/>
<keyword evidence="5" id="KW-1133">Transmembrane helix</keyword>
<name>A0A8K0G3L5_IGNLU</name>
<dbReference type="SUPFAM" id="SSF56801">
    <property type="entry name" value="Acetyl-CoA synthetase-like"/>
    <property type="match status" value="1"/>
</dbReference>
<dbReference type="GO" id="GO:0016405">
    <property type="term" value="F:CoA-ligase activity"/>
    <property type="evidence" value="ECO:0007669"/>
    <property type="project" value="TreeGrafter"/>
</dbReference>
<dbReference type="InterPro" id="IPR020845">
    <property type="entry name" value="AMP-binding_CS"/>
</dbReference>
<dbReference type="AlphaFoldDB" id="A0A8K0G3L5"/>
<evidence type="ECO:0000256" key="2">
    <source>
        <dbReference type="ARBA" id="ARBA00006432"/>
    </source>
</evidence>
<dbReference type="PROSITE" id="PS00455">
    <property type="entry name" value="AMP_BINDING"/>
    <property type="match status" value="1"/>
</dbReference>
<feature type="non-terminal residue" evidence="8">
    <location>
        <position position="496"/>
    </location>
</feature>
<evidence type="ECO:0000256" key="4">
    <source>
        <dbReference type="ARBA" id="ARBA00023140"/>
    </source>
</evidence>
<keyword evidence="9" id="KW-1185">Reference proteome</keyword>
<dbReference type="Pfam" id="PF00501">
    <property type="entry name" value="AMP-binding"/>
    <property type="match status" value="1"/>
</dbReference>
<dbReference type="Gene3D" id="3.30.300.30">
    <property type="match status" value="1"/>
</dbReference>
<comment type="subcellular location">
    <subcellularLocation>
        <location evidence="1">Peroxisome</location>
    </subcellularLocation>
</comment>
<dbReference type="InterPro" id="IPR045851">
    <property type="entry name" value="AMP-bd_C_sf"/>
</dbReference>
<dbReference type="PANTHER" id="PTHR24096">
    <property type="entry name" value="LONG-CHAIN-FATTY-ACID--COA LIGASE"/>
    <property type="match status" value="1"/>
</dbReference>
<keyword evidence="3" id="KW-0436">Ligase</keyword>
<dbReference type="Proteomes" id="UP000801492">
    <property type="component" value="Unassembled WGS sequence"/>
</dbReference>
<dbReference type="Gene3D" id="3.40.50.12780">
    <property type="entry name" value="N-terminal domain of ligase-like"/>
    <property type="match status" value="1"/>
</dbReference>
<protein>
    <recommendedName>
        <fullName evidence="10">Luciferin 4-monooxygenase</fullName>
    </recommendedName>
</protein>
<keyword evidence="5" id="KW-0812">Transmembrane</keyword>
<comment type="caution">
    <text evidence="8">The sequence shown here is derived from an EMBL/GenBank/DDBJ whole genome shotgun (WGS) entry which is preliminary data.</text>
</comment>
<evidence type="ECO:0000313" key="9">
    <source>
        <dbReference type="Proteomes" id="UP000801492"/>
    </source>
</evidence>